<keyword evidence="8 9" id="KW-0472">Membrane</keyword>
<reference evidence="10 11" key="1">
    <citation type="submission" date="2024-08" db="EMBL/GenBank/DDBJ databases">
        <authorList>
            <person name="Cucini C."/>
            <person name="Frati F."/>
        </authorList>
    </citation>
    <scope>NUCLEOTIDE SEQUENCE [LARGE SCALE GENOMIC DNA]</scope>
</reference>
<keyword evidence="6 9" id="KW-1133">Transmembrane helix</keyword>
<evidence type="ECO:0000313" key="11">
    <source>
        <dbReference type="Proteomes" id="UP001642540"/>
    </source>
</evidence>
<keyword evidence="7" id="KW-0333">Golgi apparatus</keyword>
<comment type="caution">
    <text evidence="10">The sequence shown here is derived from an EMBL/GenBank/DDBJ whole genome shotgun (WGS) entry which is preliminary data.</text>
</comment>
<protein>
    <submittedName>
        <fullName evidence="10">Uncharacterized protein</fullName>
    </submittedName>
</protein>
<dbReference type="PANTHER" id="PTHR35259:SF1">
    <property type="entry name" value="BOMBESIN RECEPTOR-ACTIVATED PROTEIN C6ORF89"/>
    <property type="match status" value="1"/>
</dbReference>
<evidence type="ECO:0000256" key="5">
    <source>
        <dbReference type="ARBA" id="ARBA00022968"/>
    </source>
</evidence>
<dbReference type="PANTHER" id="PTHR35259">
    <property type="entry name" value="BOMBESIN RECEPTOR-ACTIVATED PROTEIN C6ORF89"/>
    <property type="match status" value="1"/>
</dbReference>
<comment type="subcellular location">
    <subcellularLocation>
        <location evidence="2">Cytoplasm</location>
    </subcellularLocation>
    <subcellularLocation>
        <location evidence="1">Golgi apparatus membrane</location>
        <topology evidence="1">Single-pass type II membrane protein</topology>
    </subcellularLocation>
</comment>
<dbReference type="InterPro" id="IPR038757">
    <property type="entry name" value="BRAP"/>
</dbReference>
<evidence type="ECO:0000256" key="7">
    <source>
        <dbReference type="ARBA" id="ARBA00023034"/>
    </source>
</evidence>
<organism evidence="10 11">
    <name type="scientific">Orchesella dallaii</name>
    <dbReference type="NCBI Taxonomy" id="48710"/>
    <lineage>
        <taxon>Eukaryota</taxon>
        <taxon>Metazoa</taxon>
        <taxon>Ecdysozoa</taxon>
        <taxon>Arthropoda</taxon>
        <taxon>Hexapoda</taxon>
        <taxon>Collembola</taxon>
        <taxon>Entomobryomorpha</taxon>
        <taxon>Entomobryoidea</taxon>
        <taxon>Orchesellidae</taxon>
        <taxon>Orchesellinae</taxon>
        <taxon>Orchesella</taxon>
    </lineage>
</organism>
<keyword evidence="3" id="KW-0963">Cytoplasm</keyword>
<evidence type="ECO:0000256" key="3">
    <source>
        <dbReference type="ARBA" id="ARBA00022490"/>
    </source>
</evidence>
<keyword evidence="4 9" id="KW-0812">Transmembrane</keyword>
<evidence type="ECO:0000256" key="9">
    <source>
        <dbReference type="SAM" id="Phobius"/>
    </source>
</evidence>
<proteinExistence type="predicted"/>
<evidence type="ECO:0000256" key="4">
    <source>
        <dbReference type="ARBA" id="ARBA00022692"/>
    </source>
</evidence>
<evidence type="ECO:0000256" key="8">
    <source>
        <dbReference type="ARBA" id="ARBA00023136"/>
    </source>
</evidence>
<keyword evidence="11" id="KW-1185">Reference proteome</keyword>
<evidence type="ECO:0000256" key="1">
    <source>
        <dbReference type="ARBA" id="ARBA00004323"/>
    </source>
</evidence>
<dbReference type="Proteomes" id="UP001642540">
    <property type="component" value="Unassembled WGS sequence"/>
</dbReference>
<accession>A0ABP1RSD7</accession>
<feature type="transmembrane region" description="Helical" evidence="9">
    <location>
        <begin position="36"/>
        <end position="58"/>
    </location>
</feature>
<keyword evidence="5" id="KW-0735">Signal-anchor</keyword>
<gene>
    <name evidence="10" type="ORF">ODALV1_LOCUS25524</name>
</gene>
<evidence type="ECO:0000313" key="10">
    <source>
        <dbReference type="EMBL" id="CAL8134438.1"/>
    </source>
</evidence>
<sequence>MATLSELYLDCKLAVKTHLKAGSAKEKLKNSSKGNLLLNLFIGVGVLFTTTVFLYVFLVLRFEDFVISSIEDAFGNEGILGFYTFSRFLSTSLSLYKLQIFRGNFYYYCFLMNPVVELSNPPCHLCKDIYRVLDLNGVSNTSTDLYSKKVPFIVKNAFPTPIKFHTLEEILAKNFGFEKLPSEANSHMELDTTRYNLSRALRDIIPNPTKHIPKITWLDIHQKLLIDGQSSPSYPLLPPELEIVYAMQLHGHRTIQLLPKRNCRATCTTISIDLEPGDIFYYNVFLWNAISKPVDDKGTTTDLSIIRTGSFVT</sequence>
<dbReference type="EMBL" id="CAXLJM020000104">
    <property type="protein sequence ID" value="CAL8134438.1"/>
    <property type="molecule type" value="Genomic_DNA"/>
</dbReference>
<name>A0ABP1RSD7_9HEXA</name>
<evidence type="ECO:0000256" key="2">
    <source>
        <dbReference type="ARBA" id="ARBA00004496"/>
    </source>
</evidence>
<evidence type="ECO:0000256" key="6">
    <source>
        <dbReference type="ARBA" id="ARBA00022989"/>
    </source>
</evidence>